<dbReference type="Proteomes" id="UP000441333">
    <property type="component" value="Unassembled WGS sequence"/>
</dbReference>
<proteinExistence type="predicted"/>
<evidence type="ECO:0000313" key="1">
    <source>
        <dbReference type="EMBL" id="KAB1067575.1"/>
    </source>
</evidence>
<evidence type="ECO:0000313" key="2">
    <source>
        <dbReference type="Proteomes" id="UP000441333"/>
    </source>
</evidence>
<dbReference type="EMBL" id="WAAT01000045">
    <property type="protein sequence ID" value="KAB1067575.1"/>
    <property type="molecule type" value="Genomic_DNA"/>
</dbReference>
<organism evidence="1 2">
    <name type="scientific">Pseudotamlana haliotis</name>
    <dbReference type="NCBI Taxonomy" id="2614804"/>
    <lineage>
        <taxon>Bacteria</taxon>
        <taxon>Pseudomonadati</taxon>
        <taxon>Bacteroidota</taxon>
        <taxon>Flavobacteriia</taxon>
        <taxon>Flavobacteriales</taxon>
        <taxon>Flavobacteriaceae</taxon>
        <taxon>Pseudotamlana</taxon>
    </lineage>
</organism>
<protein>
    <recommendedName>
        <fullName evidence="3">Lipocalin-like domain-containing protein</fullName>
    </recommendedName>
</protein>
<name>A0A6N6MAK5_9FLAO</name>
<dbReference type="AlphaFoldDB" id="A0A6N6MAK5"/>
<gene>
    <name evidence="1" type="ORF">F6U93_09815</name>
</gene>
<evidence type="ECO:0008006" key="3">
    <source>
        <dbReference type="Google" id="ProtNLM"/>
    </source>
</evidence>
<keyword evidence="2" id="KW-1185">Reference proteome</keyword>
<sequence length="142" mass="16525">MLKKLLLIILAWTCFNCKTETTTYGITGTWKLVYAEVVENDSTKIKDLKNTEFIKIINDSHFAFFNQGIKNDAHFYSGAGTYTKERNRYEEILKYTSAQELKDHKFSFQIEFKGDTLIQSGQELIKEAGINRTITEKYIKMN</sequence>
<dbReference type="Gene3D" id="2.40.128.490">
    <property type="entry name" value="Uncharacterised protein PF14869, DUF4488"/>
    <property type="match status" value="1"/>
</dbReference>
<accession>A0A6N6MAK5</accession>
<reference evidence="1 2" key="1">
    <citation type="submission" date="2019-09" db="EMBL/GenBank/DDBJ databases">
        <authorList>
            <person name="Cao W.R."/>
        </authorList>
    </citation>
    <scope>NUCLEOTIDE SEQUENCE [LARGE SCALE GENOMIC DNA]</scope>
    <source>
        <strain evidence="1 2">B1N29</strain>
    </source>
</reference>
<comment type="caution">
    <text evidence="1">The sequence shown here is derived from an EMBL/GenBank/DDBJ whole genome shotgun (WGS) entry which is preliminary data.</text>
</comment>